<dbReference type="SUPFAM" id="SSF56112">
    <property type="entry name" value="Protein kinase-like (PK-like)"/>
    <property type="match status" value="1"/>
</dbReference>
<evidence type="ECO:0000259" key="5">
    <source>
        <dbReference type="PROSITE" id="PS50011"/>
    </source>
</evidence>
<dbReference type="PANTHER" id="PTHR44167:SF18">
    <property type="entry name" value="PROTEIN KINASE DOMAIN-CONTAINING PROTEIN"/>
    <property type="match status" value="1"/>
</dbReference>
<protein>
    <recommendedName>
        <fullName evidence="5">Protein kinase domain-containing protein</fullName>
    </recommendedName>
</protein>
<dbReference type="EMBL" id="CANTUO010000003">
    <property type="protein sequence ID" value="CAI5758935.1"/>
    <property type="molecule type" value="Genomic_DNA"/>
</dbReference>
<dbReference type="InterPro" id="IPR011009">
    <property type="entry name" value="Kinase-like_dom_sf"/>
</dbReference>
<dbReference type="PROSITE" id="PS00107">
    <property type="entry name" value="PROTEIN_KINASE_ATP"/>
    <property type="match status" value="1"/>
</dbReference>
<organism evidence="6 7">
    <name type="scientific">Candida verbasci</name>
    <dbReference type="NCBI Taxonomy" id="1227364"/>
    <lineage>
        <taxon>Eukaryota</taxon>
        <taxon>Fungi</taxon>
        <taxon>Dikarya</taxon>
        <taxon>Ascomycota</taxon>
        <taxon>Saccharomycotina</taxon>
        <taxon>Pichiomycetes</taxon>
        <taxon>Debaryomycetaceae</taxon>
        <taxon>Candida/Lodderomyces clade</taxon>
        <taxon>Candida</taxon>
    </lineage>
</organism>
<dbReference type="InterPro" id="IPR000719">
    <property type="entry name" value="Prot_kinase_dom"/>
</dbReference>
<dbReference type="InterPro" id="IPR008271">
    <property type="entry name" value="Ser/Thr_kinase_AS"/>
</dbReference>
<dbReference type="AlphaFoldDB" id="A0A9W4TXX0"/>
<dbReference type="Gene3D" id="3.30.200.20">
    <property type="entry name" value="Phosphorylase Kinase, domain 1"/>
    <property type="match status" value="2"/>
</dbReference>
<evidence type="ECO:0000313" key="6">
    <source>
        <dbReference type="EMBL" id="CAI5758935.1"/>
    </source>
</evidence>
<feature type="binding site" evidence="3">
    <location>
        <position position="77"/>
    </location>
    <ligand>
        <name>ATP</name>
        <dbReference type="ChEBI" id="CHEBI:30616"/>
    </ligand>
</feature>
<keyword evidence="4" id="KW-0808">Transferase</keyword>
<proteinExistence type="inferred from homology"/>
<dbReference type="GO" id="GO:0005737">
    <property type="term" value="C:cytoplasm"/>
    <property type="evidence" value="ECO:0007669"/>
    <property type="project" value="TreeGrafter"/>
</dbReference>
<comment type="caution">
    <text evidence="6">The sequence shown here is derived from an EMBL/GenBank/DDBJ whole genome shotgun (WGS) entry which is preliminary data.</text>
</comment>
<evidence type="ECO:0000256" key="3">
    <source>
        <dbReference type="PROSITE-ProRule" id="PRU10141"/>
    </source>
</evidence>
<comment type="similarity">
    <text evidence="4">Belongs to the protein kinase superfamily.</text>
</comment>
<dbReference type="GO" id="GO:0004674">
    <property type="term" value="F:protein serine/threonine kinase activity"/>
    <property type="evidence" value="ECO:0007669"/>
    <property type="project" value="UniProtKB-KW"/>
</dbReference>
<reference evidence="6" key="1">
    <citation type="submission" date="2022-12" db="EMBL/GenBank/DDBJ databases">
        <authorList>
            <person name="Brejova B."/>
        </authorList>
    </citation>
    <scope>NUCLEOTIDE SEQUENCE</scope>
</reference>
<dbReference type="Pfam" id="PF00069">
    <property type="entry name" value="Pkinase"/>
    <property type="match status" value="1"/>
</dbReference>
<dbReference type="GO" id="GO:0044773">
    <property type="term" value="P:mitotic DNA damage checkpoint signaling"/>
    <property type="evidence" value="ECO:0007669"/>
    <property type="project" value="TreeGrafter"/>
</dbReference>
<dbReference type="PROSITE" id="PS50011">
    <property type="entry name" value="PROTEIN_KINASE_DOM"/>
    <property type="match status" value="1"/>
</dbReference>
<keyword evidence="4" id="KW-0723">Serine/threonine-protein kinase</keyword>
<gene>
    <name evidence="6" type="ORF">CANVERA_P3444</name>
</gene>
<keyword evidence="1 3" id="KW-0547">Nucleotide-binding</keyword>
<dbReference type="GO" id="GO:0030447">
    <property type="term" value="P:filamentous growth"/>
    <property type="evidence" value="ECO:0007669"/>
    <property type="project" value="UniProtKB-ARBA"/>
</dbReference>
<sequence length="492" mass="58044">MALDILPLLDIKSSISKPYITKDQFKQTRNNIPNNNMLLDGYMLNKDLKFIKKIGAGTYGLIYLVENIYTHQRFAAKMLLKQPPFTQGDPKDSQLNKKLIQQQFYQYFYSHNLPKPTSMNLNYIRDQGHDCQFLTEISLHLKAHEHPNITTIHQVYDLDNFAIIILMDYFEQGDLFNNIIDKQIFQKHRFDRQILMKNAMLQLIDAVEYCHQLGIYHCDLKPENIMVEYNPYYQRSQHSSIIDYKELRLSLIDFGLALDTNLICCNACRGSSFYMAPERTINFNTNKIIKSLIDMSQFQSVYDQPNTNLSNCKYLPTLPGDVWSLGVLFINITCSRNPWPIASLNDNSNDVFKNYILNNNHSILSSILPISSQFNKLLDKIFKLNPNDRIDLINLYKEVIRCDFFKDDHHHSHHHHRHRNQQLYTPPETTAYNSYVSDFDEDDEEFYTDDEEIEYDEYQQDQITYQTKQQQPFYKENLQKFALETPSNSIVY</sequence>
<dbReference type="GO" id="GO:0005634">
    <property type="term" value="C:nucleus"/>
    <property type="evidence" value="ECO:0007669"/>
    <property type="project" value="TreeGrafter"/>
</dbReference>
<dbReference type="Proteomes" id="UP001152885">
    <property type="component" value="Unassembled WGS sequence"/>
</dbReference>
<dbReference type="PANTHER" id="PTHR44167">
    <property type="entry name" value="OVARIAN-SPECIFIC SERINE/THREONINE-PROTEIN KINASE LOK-RELATED"/>
    <property type="match status" value="1"/>
</dbReference>
<evidence type="ECO:0000313" key="7">
    <source>
        <dbReference type="Proteomes" id="UP001152885"/>
    </source>
</evidence>
<dbReference type="InterPro" id="IPR017441">
    <property type="entry name" value="Protein_kinase_ATP_BS"/>
</dbReference>
<dbReference type="SMART" id="SM00220">
    <property type="entry name" value="S_TKc"/>
    <property type="match status" value="1"/>
</dbReference>
<dbReference type="PROSITE" id="PS00108">
    <property type="entry name" value="PROTEIN_KINASE_ST"/>
    <property type="match status" value="1"/>
</dbReference>
<evidence type="ECO:0000256" key="4">
    <source>
        <dbReference type="RuleBase" id="RU000304"/>
    </source>
</evidence>
<accession>A0A9W4TXX0</accession>
<feature type="domain" description="Protein kinase" evidence="5">
    <location>
        <begin position="48"/>
        <end position="405"/>
    </location>
</feature>
<dbReference type="GO" id="GO:0005524">
    <property type="term" value="F:ATP binding"/>
    <property type="evidence" value="ECO:0007669"/>
    <property type="project" value="UniProtKB-UniRule"/>
</dbReference>
<evidence type="ECO:0000256" key="2">
    <source>
        <dbReference type="ARBA" id="ARBA00022840"/>
    </source>
</evidence>
<dbReference type="OrthoDB" id="541276at2759"/>
<keyword evidence="4" id="KW-0418">Kinase</keyword>
<keyword evidence="7" id="KW-1185">Reference proteome</keyword>
<dbReference type="Gene3D" id="1.10.510.10">
    <property type="entry name" value="Transferase(Phosphotransferase) domain 1"/>
    <property type="match status" value="1"/>
</dbReference>
<name>A0A9W4TXX0_9ASCO</name>
<keyword evidence="2 3" id="KW-0067">ATP-binding</keyword>
<evidence type="ECO:0000256" key="1">
    <source>
        <dbReference type="ARBA" id="ARBA00022741"/>
    </source>
</evidence>